<dbReference type="InterPro" id="IPR016181">
    <property type="entry name" value="Acyl_CoA_acyltransferase"/>
</dbReference>
<dbReference type="Gene3D" id="3.40.630.30">
    <property type="match status" value="1"/>
</dbReference>
<dbReference type="AlphaFoldDB" id="A0A2A4MNS6"/>
<dbReference type="PROSITE" id="PS51186">
    <property type="entry name" value="GNAT"/>
    <property type="match status" value="1"/>
</dbReference>
<proteinExistence type="predicted"/>
<dbReference type="Proteomes" id="UP000218172">
    <property type="component" value="Unassembled WGS sequence"/>
</dbReference>
<gene>
    <name evidence="2" type="ORF">COC19_04630</name>
</gene>
<dbReference type="EMBL" id="NVQR01000065">
    <property type="protein sequence ID" value="PCH61532.1"/>
    <property type="molecule type" value="Genomic_DNA"/>
</dbReference>
<comment type="caution">
    <text evidence="2">The sequence shown here is derived from an EMBL/GenBank/DDBJ whole genome shotgun (WGS) entry which is preliminary data.</text>
</comment>
<organism evidence="2 3">
    <name type="scientific">SAR86 cluster bacterium</name>
    <dbReference type="NCBI Taxonomy" id="2030880"/>
    <lineage>
        <taxon>Bacteria</taxon>
        <taxon>Pseudomonadati</taxon>
        <taxon>Pseudomonadota</taxon>
        <taxon>Gammaproteobacteria</taxon>
        <taxon>SAR86 cluster</taxon>
    </lineage>
</organism>
<evidence type="ECO:0000313" key="3">
    <source>
        <dbReference type="Proteomes" id="UP000218172"/>
    </source>
</evidence>
<evidence type="ECO:0000313" key="2">
    <source>
        <dbReference type="EMBL" id="PCH61532.1"/>
    </source>
</evidence>
<protein>
    <recommendedName>
        <fullName evidence="1">N-acetyltransferase domain-containing protein</fullName>
    </recommendedName>
</protein>
<accession>A0A2A4MNS6</accession>
<dbReference type="CDD" id="cd04301">
    <property type="entry name" value="NAT_SF"/>
    <property type="match status" value="1"/>
</dbReference>
<dbReference type="InterPro" id="IPR000182">
    <property type="entry name" value="GNAT_dom"/>
</dbReference>
<reference evidence="3" key="1">
    <citation type="submission" date="2017-08" db="EMBL/GenBank/DDBJ databases">
        <title>A dynamic microbial community with high functional redundancy inhabits the cold, oxic subseafloor aquifer.</title>
        <authorList>
            <person name="Tully B.J."/>
            <person name="Wheat C.G."/>
            <person name="Glazer B.T."/>
            <person name="Huber J.A."/>
        </authorList>
    </citation>
    <scope>NUCLEOTIDE SEQUENCE [LARGE SCALE GENOMIC DNA]</scope>
</reference>
<evidence type="ECO:0000259" key="1">
    <source>
        <dbReference type="PROSITE" id="PS51186"/>
    </source>
</evidence>
<dbReference type="SUPFAM" id="SSF55729">
    <property type="entry name" value="Acyl-CoA N-acyltransferases (Nat)"/>
    <property type="match status" value="1"/>
</dbReference>
<sequence length="134" mass="15099">MEIVSLRESSGSPYIKELRELLEQEWDKFAPFDGEECDIKPPPPILAIRNAELLGGLVFSLWPNPETEVMSIWINGLIVKPRYRRQGVAGSLISAAMQNQTPLLVLTDIERLYRRKAWLVVSSSAKGVVLQHGQ</sequence>
<dbReference type="Pfam" id="PF00583">
    <property type="entry name" value="Acetyltransf_1"/>
    <property type="match status" value="1"/>
</dbReference>
<feature type="domain" description="N-acetyltransferase" evidence="1">
    <location>
        <begin position="1"/>
        <end position="134"/>
    </location>
</feature>
<name>A0A2A4MNS6_9GAMM</name>
<dbReference type="GO" id="GO:0016747">
    <property type="term" value="F:acyltransferase activity, transferring groups other than amino-acyl groups"/>
    <property type="evidence" value="ECO:0007669"/>
    <property type="project" value="InterPro"/>
</dbReference>